<proteinExistence type="predicted"/>
<evidence type="ECO:0000313" key="2">
    <source>
        <dbReference type="Proteomes" id="UP000053676"/>
    </source>
</evidence>
<protein>
    <submittedName>
        <fullName evidence="1">Uncharacterized protein</fullName>
    </submittedName>
</protein>
<keyword evidence="2" id="KW-1185">Reference proteome</keyword>
<organism evidence="1 2">
    <name type="scientific">Necator americanus</name>
    <name type="common">Human hookworm</name>
    <dbReference type="NCBI Taxonomy" id="51031"/>
    <lineage>
        <taxon>Eukaryota</taxon>
        <taxon>Metazoa</taxon>
        <taxon>Ecdysozoa</taxon>
        <taxon>Nematoda</taxon>
        <taxon>Chromadorea</taxon>
        <taxon>Rhabditida</taxon>
        <taxon>Rhabditina</taxon>
        <taxon>Rhabditomorpha</taxon>
        <taxon>Strongyloidea</taxon>
        <taxon>Ancylostomatidae</taxon>
        <taxon>Bunostominae</taxon>
        <taxon>Necator</taxon>
    </lineage>
</organism>
<dbReference type="Proteomes" id="UP000053676">
    <property type="component" value="Unassembled WGS sequence"/>
</dbReference>
<gene>
    <name evidence="1" type="ORF">NECAME_08806</name>
</gene>
<dbReference type="KEGG" id="nai:NECAME_08806"/>
<sequence length="57" mass="6486">MINIIIFLTTQRTLRNILLGKPDVSQQQTPSVRVIGRTTTAFESFPNKNNRNLKATK</sequence>
<name>W2THC6_NECAM</name>
<dbReference type="EMBL" id="KI658882">
    <property type="protein sequence ID" value="ETN81004.1"/>
    <property type="molecule type" value="Genomic_DNA"/>
</dbReference>
<evidence type="ECO:0000313" key="1">
    <source>
        <dbReference type="EMBL" id="ETN81004.1"/>
    </source>
</evidence>
<accession>W2THC6</accession>
<dbReference type="AlphaFoldDB" id="W2THC6"/>
<reference evidence="2" key="1">
    <citation type="journal article" date="2014" name="Nat. Genet.">
        <title>Genome of the human hookworm Necator americanus.</title>
        <authorList>
            <person name="Tang Y.T."/>
            <person name="Gao X."/>
            <person name="Rosa B.A."/>
            <person name="Abubucker S."/>
            <person name="Hallsworth-Pepin K."/>
            <person name="Martin J."/>
            <person name="Tyagi R."/>
            <person name="Heizer E."/>
            <person name="Zhang X."/>
            <person name="Bhonagiri-Palsikar V."/>
            <person name="Minx P."/>
            <person name="Warren W.C."/>
            <person name="Wang Q."/>
            <person name="Zhan B."/>
            <person name="Hotez P.J."/>
            <person name="Sternberg P.W."/>
            <person name="Dougall A."/>
            <person name="Gaze S.T."/>
            <person name="Mulvenna J."/>
            <person name="Sotillo J."/>
            <person name="Ranganathan S."/>
            <person name="Rabelo E.M."/>
            <person name="Wilson R.K."/>
            <person name="Felgner P.L."/>
            <person name="Bethony J."/>
            <person name="Hawdon J.M."/>
            <person name="Gasser R.B."/>
            <person name="Loukas A."/>
            <person name="Mitreva M."/>
        </authorList>
    </citation>
    <scope>NUCLEOTIDE SEQUENCE [LARGE SCALE GENOMIC DNA]</scope>
</reference>